<keyword evidence="4" id="KW-0677">Repeat</keyword>
<reference evidence="10" key="2">
    <citation type="submission" date="2025-08" db="UniProtKB">
        <authorList>
            <consortium name="Ensembl"/>
        </authorList>
    </citation>
    <scope>IDENTIFICATION</scope>
</reference>
<evidence type="ECO:0000256" key="1">
    <source>
        <dbReference type="ARBA" id="ARBA00004613"/>
    </source>
</evidence>
<dbReference type="InterPro" id="IPR025155">
    <property type="entry name" value="WxxW_domain"/>
</dbReference>
<evidence type="ECO:0000256" key="4">
    <source>
        <dbReference type="ARBA" id="ARBA00022737"/>
    </source>
</evidence>
<dbReference type="Gene3D" id="2.10.25.10">
    <property type="entry name" value="Laminin"/>
    <property type="match status" value="2"/>
</dbReference>
<dbReference type="SMART" id="SM00216">
    <property type="entry name" value="VWD"/>
    <property type="match status" value="3"/>
</dbReference>
<gene>
    <name evidence="10" type="primary">MUC2</name>
</gene>
<dbReference type="SUPFAM" id="SSF57567">
    <property type="entry name" value="Serine protease inhibitors"/>
    <property type="match status" value="3"/>
</dbReference>
<keyword evidence="5" id="KW-0186">Copper</keyword>
<dbReference type="GO" id="GO:0031012">
    <property type="term" value="C:extracellular matrix"/>
    <property type="evidence" value="ECO:0007669"/>
    <property type="project" value="TreeGrafter"/>
</dbReference>
<dbReference type="InterPro" id="IPR014853">
    <property type="entry name" value="VWF/SSPO/ZAN-like_Cys-rich_dom"/>
</dbReference>
<dbReference type="Proteomes" id="UP001501940">
    <property type="component" value="Chromosome 3"/>
</dbReference>
<feature type="domain" description="VWFD" evidence="9">
    <location>
        <begin position="23"/>
        <end position="192"/>
    </location>
</feature>
<protein>
    <recommendedName>
        <fullName evidence="9">VWFD domain-containing protein</fullName>
    </recommendedName>
</protein>
<keyword evidence="11" id="KW-1185">Reference proteome</keyword>
<dbReference type="Pfam" id="PF13330">
    <property type="entry name" value="Mucin2_WxxW"/>
    <property type="match status" value="1"/>
</dbReference>
<dbReference type="SMART" id="SM00832">
    <property type="entry name" value="C8"/>
    <property type="match status" value="3"/>
</dbReference>
<keyword evidence="3" id="KW-0732">Signal</keyword>
<dbReference type="Pfam" id="PF25962">
    <property type="entry name" value="TIL_OTOGL_Mucin"/>
    <property type="match status" value="1"/>
</dbReference>
<feature type="domain" description="VWFD" evidence="9">
    <location>
        <begin position="373"/>
        <end position="527"/>
    </location>
</feature>
<keyword evidence="6" id="KW-1015">Disulfide bond</keyword>
<dbReference type="CDD" id="cd19941">
    <property type="entry name" value="TIL"/>
    <property type="match status" value="2"/>
</dbReference>
<dbReference type="Ensembl" id="ENSAOCT00000031048.2">
    <property type="protein sequence ID" value="ENSAOCP00000013444.2"/>
    <property type="gene ID" value="ENSAOCG00000001299.2"/>
</dbReference>
<comment type="subcellular location">
    <subcellularLocation>
        <location evidence="1">Secreted</location>
    </subcellularLocation>
</comment>
<name>A0A3Q1BL08_AMPOC</name>
<dbReference type="InterPro" id="IPR036084">
    <property type="entry name" value="Ser_inhib-like_sf"/>
</dbReference>
<dbReference type="FunFam" id="2.10.25.10:FF:000674">
    <property type="entry name" value="Mucin-2"/>
    <property type="match status" value="1"/>
</dbReference>
<dbReference type="Pfam" id="PF00094">
    <property type="entry name" value="VWD"/>
    <property type="match status" value="3"/>
</dbReference>
<dbReference type="InterPro" id="IPR058753">
    <property type="entry name" value="TIL_OTOGL_Mucin"/>
</dbReference>
<dbReference type="InterPro" id="IPR050780">
    <property type="entry name" value="Mucin_vWF_Thrombospondin_sf"/>
</dbReference>
<dbReference type="Pfam" id="PF01826">
    <property type="entry name" value="TIL"/>
    <property type="match status" value="1"/>
</dbReference>
<evidence type="ECO:0000256" key="6">
    <source>
        <dbReference type="ARBA" id="ARBA00023157"/>
    </source>
</evidence>
<organism evidence="10 11">
    <name type="scientific">Amphiprion ocellaris</name>
    <name type="common">Clown anemonefish</name>
    <dbReference type="NCBI Taxonomy" id="80972"/>
    <lineage>
        <taxon>Eukaryota</taxon>
        <taxon>Metazoa</taxon>
        <taxon>Chordata</taxon>
        <taxon>Craniata</taxon>
        <taxon>Vertebrata</taxon>
        <taxon>Euteleostomi</taxon>
        <taxon>Actinopterygii</taxon>
        <taxon>Neopterygii</taxon>
        <taxon>Teleostei</taxon>
        <taxon>Neoteleostei</taxon>
        <taxon>Acanthomorphata</taxon>
        <taxon>Ovalentaria</taxon>
        <taxon>Pomacentridae</taxon>
        <taxon>Amphiprion</taxon>
    </lineage>
</organism>
<proteinExistence type="predicted"/>
<dbReference type="Pfam" id="PF23244">
    <property type="entry name" value="VWF"/>
    <property type="match status" value="1"/>
</dbReference>
<dbReference type="PROSITE" id="PS51233">
    <property type="entry name" value="VWFD"/>
    <property type="match status" value="3"/>
</dbReference>
<dbReference type="PANTHER" id="PTHR11339:SF371">
    <property type="entry name" value="MUCIN-2"/>
    <property type="match status" value="1"/>
</dbReference>
<evidence type="ECO:0000259" key="9">
    <source>
        <dbReference type="PROSITE" id="PS51233"/>
    </source>
</evidence>
<dbReference type="InterPro" id="IPR001846">
    <property type="entry name" value="VWF_type-D"/>
</dbReference>
<reference evidence="10 11" key="1">
    <citation type="submission" date="2022-01" db="EMBL/GenBank/DDBJ databases">
        <title>A chromosome-scale genome assembly of the false clownfish, Amphiprion ocellaris.</title>
        <authorList>
            <person name="Ryu T."/>
        </authorList>
    </citation>
    <scope>NUCLEOTIDE SEQUENCE [LARGE SCALE GENOMIC DNA]</scope>
</reference>
<dbReference type="STRING" id="80972.ENSAOCP00000013444"/>
<feature type="region of interest" description="Disordered" evidence="8">
    <location>
        <begin position="1230"/>
        <end position="1330"/>
    </location>
</feature>
<dbReference type="GeneTree" id="ENSGT00940000164871"/>
<evidence type="ECO:0000313" key="11">
    <source>
        <dbReference type="Proteomes" id="UP001501940"/>
    </source>
</evidence>
<feature type="domain" description="VWFD" evidence="9">
    <location>
        <begin position="818"/>
        <end position="988"/>
    </location>
</feature>
<evidence type="ECO:0000256" key="5">
    <source>
        <dbReference type="ARBA" id="ARBA00023008"/>
    </source>
</evidence>
<evidence type="ECO:0000256" key="3">
    <source>
        <dbReference type="ARBA" id="ARBA00022729"/>
    </source>
</evidence>
<dbReference type="FunFam" id="2.10.25.10:FF:000153">
    <property type="entry name" value="MUC5B isoform 1"/>
    <property type="match status" value="1"/>
</dbReference>
<accession>A0A3Q1BL08</accession>
<evidence type="ECO:0000256" key="7">
    <source>
        <dbReference type="ARBA" id="ARBA00023180"/>
    </source>
</evidence>
<dbReference type="GO" id="GO:0005615">
    <property type="term" value="C:extracellular space"/>
    <property type="evidence" value="ECO:0007669"/>
    <property type="project" value="TreeGrafter"/>
</dbReference>
<evidence type="ECO:0000313" key="10">
    <source>
        <dbReference type="Ensembl" id="ENSAOCP00000013444.2"/>
    </source>
</evidence>
<evidence type="ECO:0000256" key="2">
    <source>
        <dbReference type="ARBA" id="ARBA00022525"/>
    </source>
</evidence>
<keyword evidence="2" id="KW-0964">Secreted</keyword>
<reference evidence="10" key="3">
    <citation type="submission" date="2025-09" db="UniProtKB">
        <authorList>
            <consortium name="Ensembl"/>
        </authorList>
    </citation>
    <scope>IDENTIFICATION</scope>
</reference>
<keyword evidence="7" id="KW-0325">Glycoprotein</keyword>
<dbReference type="InterPro" id="IPR001007">
    <property type="entry name" value="VWF_dom"/>
</dbReference>
<sequence>MSFFSDFNLYLCKCFPVHNHVSSICSTWGREHFKTFDGDVYQFPGTCEYNLVSDCHESYQEFSVHVKRTENDGNPTVSYVVVTINDLSFHLSKTSITENDVVNLPYYKAGVQVEKNAVYIKLQSKVGITVMWNGDDAVMVELDHEYASLTCGLCGDFNGVSVYDEFIHNGRKISPIEFGNKHKVHRSNDDCEDPYEEEDESLESQTICEEMLRSESWSSCTKLINPAPYIQACVQDMCSCTNSSEDFCVCSTLSEFSRQCSHAGGEPPSWRTPQFCAKQCPFNMVYEESGSPCMDTCTHQDTSSLCEEHKMDGCFCPPGTVFDDISMRGCIAQSECQCKHSKVYNSGEIYQQDREKCTCLEGRWACEILQTPATCAVEEGSHVTTFDGKTYTFHGECYYTLAKVESKVSFTILVQLVPCANQEFDTCLKNVKILLNNDKNNVRDISIFHASSFHILLQTSFGLQIQIQHVPLMQVYVSLEQSYRAKTRGLCGNYNMVLSDDMKTPQGIIEGTAATFSNSWKANLMCQDREERLDDPCSLSKYAKHWCALLLGPNNTFTQCHSVVDPEIYYKRCTYASCNCEKSEACLCAVFSSYTRACASKGVFLIDWREKVCGKYTESCPASQTFSYKHQRCQLTCKSLGSVQQSCISDFLPVDGCSCSEGLYQNENGICVPMEKCPCYHNEVYIKPGKSISIKDEHCVCTNGVLHCHSWRLRSSGQPCNPQKTNTQYFPDSFRQPFTASIMIVILLSSQISTDCESGCVCPGGLLDDGKGSCVNENECPCQHNGHLYIPGAQIPNQCNTCTCKGGKWKCTEEKCPGTCIIYGSGHYETFDQQTYRFQGHCAYVAVKNNCGNKQVQDKFGVITENVPCGTTGTTCSKTVRIHLGRKEIKLSKGKYEESDLGNGTEIQYRIRKVGLYLVVESAIGLAVMWDRKTTVRILLEPQHSGEVCGLCGNFDGDGQNDFTTSGQLVVSNPLEFANSWKVSSNCPDVEVNVNPCEATPNRHHWAKMKCSIITGQTFKDCHNKVDPRPFHDNCVKDSCACDSGGDCECFCTAVAAYAQACNEAGVCVAWRTPDICPVFCDYYNSPDDCKWHYNPCHTPCYKTCLNPQGNCSNPIPNLEGKRLPRTCCRTLHQIILQVKKCSMMFSDVTFTGCYPVCPEDKPIFDEKNQTCVDICPYCIYNGTVYEENEVIYNVTDNLGTCYYAICINATVIHGNESCPITTTTAGPTTTITTPTTQPLTTTAGPTTTATTPTTQPPTTTASPTTTTTITTQSPTTTSGPTTTVTIQSPTTTAGPTATTTTTQTATTTPVPTTTTTVTTQNPTTTAAPTTTNPCITYEWSDWYNVHDPSTDHSDWETYENITNSGLQICDKRLFIDCRAVHFPDMDFNDYKTQTGQVVSCDVDYGLICKVEDQSRPPRKCFDYKIRVFC</sequence>
<dbReference type="SUPFAM" id="SSF57603">
    <property type="entry name" value="FnI-like domain"/>
    <property type="match status" value="1"/>
</dbReference>
<dbReference type="SMART" id="SM00215">
    <property type="entry name" value="VWC_out"/>
    <property type="match status" value="2"/>
</dbReference>
<evidence type="ECO:0000256" key="8">
    <source>
        <dbReference type="SAM" id="MobiDB-lite"/>
    </source>
</evidence>
<dbReference type="InterPro" id="IPR002919">
    <property type="entry name" value="TIL_dom"/>
</dbReference>
<dbReference type="PANTHER" id="PTHR11339">
    <property type="entry name" value="EXTRACELLULAR MATRIX GLYCOPROTEIN RELATED"/>
    <property type="match status" value="1"/>
</dbReference>
<dbReference type="Pfam" id="PF08742">
    <property type="entry name" value="C8"/>
    <property type="match status" value="3"/>
</dbReference>